<evidence type="ECO:0000256" key="2">
    <source>
        <dbReference type="ARBA" id="ARBA00023125"/>
    </source>
</evidence>
<evidence type="ECO:0000259" key="4">
    <source>
        <dbReference type="PROSITE" id="PS50042"/>
    </source>
</evidence>
<dbReference type="STRING" id="1424334.W822_16530"/>
<evidence type="ECO:0000313" key="7">
    <source>
        <dbReference type="Proteomes" id="UP000018733"/>
    </source>
</evidence>
<dbReference type="OrthoDB" id="9777588at2"/>
<dbReference type="InterPro" id="IPR050397">
    <property type="entry name" value="Env_Response_Regulators"/>
</dbReference>
<dbReference type="GO" id="GO:0003700">
    <property type="term" value="F:DNA-binding transcription factor activity"/>
    <property type="evidence" value="ECO:0007669"/>
    <property type="project" value="TreeGrafter"/>
</dbReference>
<protein>
    <submittedName>
        <fullName evidence="6">Crp/Fnr family transcriptional regulator</fullName>
    </submittedName>
</protein>
<dbReference type="SMART" id="SM00100">
    <property type="entry name" value="cNMP"/>
    <property type="match status" value="1"/>
</dbReference>
<comment type="caution">
    <text evidence="6">The sequence shown here is derived from an EMBL/GenBank/DDBJ whole genome shotgun (WGS) entry which is preliminary data.</text>
</comment>
<proteinExistence type="predicted"/>
<feature type="domain" description="Cyclic nucleotide-binding" evidence="4">
    <location>
        <begin position="17"/>
        <end position="141"/>
    </location>
</feature>
<dbReference type="SUPFAM" id="SSF51206">
    <property type="entry name" value="cAMP-binding domain-like"/>
    <property type="match status" value="1"/>
</dbReference>
<evidence type="ECO:0000313" key="6">
    <source>
        <dbReference type="EMBL" id="ETF02306.1"/>
    </source>
</evidence>
<dbReference type="SUPFAM" id="SSF46785">
    <property type="entry name" value="Winged helix' DNA-binding domain"/>
    <property type="match status" value="1"/>
</dbReference>
<dbReference type="PANTHER" id="PTHR24567:SF26">
    <property type="entry name" value="REGULATORY PROTEIN YEIL"/>
    <property type="match status" value="1"/>
</dbReference>
<evidence type="ECO:0000256" key="1">
    <source>
        <dbReference type="ARBA" id="ARBA00023015"/>
    </source>
</evidence>
<feature type="domain" description="HTH crp-type" evidence="5">
    <location>
        <begin position="155"/>
        <end position="223"/>
    </location>
</feature>
<evidence type="ECO:0000256" key="3">
    <source>
        <dbReference type="ARBA" id="ARBA00023163"/>
    </source>
</evidence>
<keyword evidence="3" id="KW-0804">Transcription</keyword>
<keyword evidence="1" id="KW-0805">Transcription regulation</keyword>
<dbReference type="InterPro" id="IPR000595">
    <property type="entry name" value="cNMP-bd_dom"/>
</dbReference>
<keyword evidence="2" id="KW-0238">DNA-binding</keyword>
<dbReference type="Gene3D" id="1.10.10.10">
    <property type="entry name" value="Winged helix-like DNA-binding domain superfamily/Winged helix DNA-binding domain"/>
    <property type="match status" value="1"/>
</dbReference>
<dbReference type="PATRIC" id="fig|1424334.3.peg.3319"/>
<sequence length="230" mass="25734">MDGGSLSVQEFLGRLPFFEGLSSTGMKIITRSVTQRFFQKGALVQDIIEKGAPREGFHVVVNGTVKLLCVAQNGGEKVIRALGPGDSFGEEKLFLDKIDTLVTTQATSHVFLLHVSRDSVLAVLQRDPAFAMRMLSHISSRVYLLLKDIEAYTLKSATQRVVDYFLKNAEREEGNQYRFTTNKSLIASLLNITPEHFSRIMRELAAEQLILIDGRAVTIPDPERLRTYDS</sequence>
<dbReference type="GO" id="GO:0005829">
    <property type="term" value="C:cytosol"/>
    <property type="evidence" value="ECO:0007669"/>
    <property type="project" value="TreeGrafter"/>
</dbReference>
<dbReference type="AlphaFoldDB" id="V8QQQ9"/>
<dbReference type="Pfam" id="PF00027">
    <property type="entry name" value="cNMP_binding"/>
    <property type="match status" value="1"/>
</dbReference>
<evidence type="ECO:0000259" key="5">
    <source>
        <dbReference type="PROSITE" id="PS51063"/>
    </source>
</evidence>
<dbReference type="EMBL" id="AYXT01000010">
    <property type="protein sequence ID" value="ETF02306.1"/>
    <property type="molecule type" value="Genomic_DNA"/>
</dbReference>
<dbReference type="InterPro" id="IPR014710">
    <property type="entry name" value="RmlC-like_jellyroll"/>
</dbReference>
<dbReference type="Proteomes" id="UP000018733">
    <property type="component" value="Unassembled WGS sequence"/>
</dbReference>
<dbReference type="PROSITE" id="PS51063">
    <property type="entry name" value="HTH_CRP_2"/>
    <property type="match status" value="1"/>
</dbReference>
<dbReference type="InterPro" id="IPR036390">
    <property type="entry name" value="WH_DNA-bd_sf"/>
</dbReference>
<dbReference type="CDD" id="cd00038">
    <property type="entry name" value="CAP_ED"/>
    <property type="match status" value="1"/>
</dbReference>
<keyword evidence="7" id="KW-1185">Reference proteome</keyword>
<dbReference type="PROSITE" id="PS50042">
    <property type="entry name" value="CNMP_BINDING_3"/>
    <property type="match status" value="1"/>
</dbReference>
<dbReference type="GO" id="GO:0003677">
    <property type="term" value="F:DNA binding"/>
    <property type="evidence" value="ECO:0007669"/>
    <property type="project" value="UniProtKB-KW"/>
</dbReference>
<dbReference type="eggNOG" id="COG0664">
    <property type="taxonomic scope" value="Bacteria"/>
</dbReference>
<dbReference type="PANTHER" id="PTHR24567">
    <property type="entry name" value="CRP FAMILY TRANSCRIPTIONAL REGULATORY PROTEIN"/>
    <property type="match status" value="1"/>
</dbReference>
<organism evidence="6 7">
    <name type="scientific">Advenella kashmirensis W13003</name>
    <dbReference type="NCBI Taxonomy" id="1424334"/>
    <lineage>
        <taxon>Bacteria</taxon>
        <taxon>Pseudomonadati</taxon>
        <taxon>Pseudomonadota</taxon>
        <taxon>Betaproteobacteria</taxon>
        <taxon>Burkholderiales</taxon>
        <taxon>Alcaligenaceae</taxon>
    </lineage>
</organism>
<dbReference type="InterPro" id="IPR018490">
    <property type="entry name" value="cNMP-bd_dom_sf"/>
</dbReference>
<dbReference type="InterPro" id="IPR012318">
    <property type="entry name" value="HTH_CRP"/>
</dbReference>
<gene>
    <name evidence="6" type="ORF">W822_16530</name>
</gene>
<dbReference type="Pfam" id="PF13545">
    <property type="entry name" value="HTH_Crp_2"/>
    <property type="match status" value="1"/>
</dbReference>
<dbReference type="SMART" id="SM00419">
    <property type="entry name" value="HTH_CRP"/>
    <property type="match status" value="1"/>
</dbReference>
<dbReference type="RefSeq" id="WP_024006248.1">
    <property type="nucleotide sequence ID" value="NZ_KI650980.1"/>
</dbReference>
<dbReference type="InterPro" id="IPR036388">
    <property type="entry name" value="WH-like_DNA-bd_sf"/>
</dbReference>
<accession>V8QQQ9</accession>
<reference evidence="6 7" key="1">
    <citation type="journal article" date="2014" name="Genome Announc.">
        <title>Draft Genome Sequence of Advenella kashmirensis Strain W13003, a Polycyclic Aromatic Hydrocarbon-Degrading Bacterium.</title>
        <authorList>
            <person name="Wang X."/>
            <person name="Jin D."/>
            <person name="Zhou L."/>
            <person name="Wu L."/>
            <person name="An W."/>
            <person name="Zhao L."/>
        </authorList>
    </citation>
    <scope>NUCLEOTIDE SEQUENCE [LARGE SCALE GENOMIC DNA]</scope>
    <source>
        <strain evidence="6 7">W13003</strain>
    </source>
</reference>
<dbReference type="Gene3D" id="2.60.120.10">
    <property type="entry name" value="Jelly Rolls"/>
    <property type="match status" value="1"/>
</dbReference>
<dbReference type="HOGENOM" id="CLU_075053_4_0_4"/>
<name>V8QQQ9_9BURK</name>